<dbReference type="GO" id="GO:0003755">
    <property type="term" value="F:peptidyl-prolyl cis-trans isomerase activity"/>
    <property type="evidence" value="ECO:0007669"/>
    <property type="project" value="UniProtKB-UniRule"/>
</dbReference>
<name>A0A249JWQ2_9ACTN</name>
<dbReference type="Gene3D" id="2.40.100.10">
    <property type="entry name" value="Cyclophilin-like"/>
    <property type="match status" value="1"/>
</dbReference>
<organism evidence="4 5">
    <name type="scientific">Candidatus Nanopelagicus limnae</name>
    <dbReference type="NCBI Taxonomy" id="1884634"/>
    <lineage>
        <taxon>Bacteria</taxon>
        <taxon>Bacillati</taxon>
        <taxon>Actinomycetota</taxon>
        <taxon>Actinomycetes</taxon>
        <taxon>Candidatus Nanopelagicales</taxon>
        <taxon>Candidatus Nanopelagicaceae</taxon>
        <taxon>Candidatus Nanopelagicus</taxon>
    </lineage>
</organism>
<gene>
    <name evidence="4" type="ORF">B1s21122_01065</name>
</gene>
<dbReference type="PROSITE" id="PS50072">
    <property type="entry name" value="CSA_PPIASE_2"/>
    <property type="match status" value="1"/>
</dbReference>
<keyword evidence="5" id="KW-1185">Reference proteome</keyword>
<dbReference type="Pfam" id="PF00160">
    <property type="entry name" value="Pro_isomerase"/>
    <property type="match status" value="1"/>
</dbReference>
<sequence>MQKIIKVIAVTTFITIFSIILSPVSNSAQSKKVSEVVCKKTNAKAHSVKNITPPEVKPPFKNRTFTLTTNCGDIVIEANAKSAPITVVALAALANGGFFNKTVCHRLTTNNIYVLQCGDPTGTGMGGPNFSYRDENLPQAIESNYPAGVVAMANSGANTNGSQFFIVYENTSMRPEYTIWGKVTKGLEIVKAIAKEGVADGTNDGLPKQTIAIERVKVR</sequence>
<dbReference type="CDD" id="cd00317">
    <property type="entry name" value="cyclophilin"/>
    <property type="match status" value="1"/>
</dbReference>
<dbReference type="PANTHER" id="PTHR45625">
    <property type="entry name" value="PEPTIDYL-PROLYL CIS-TRANS ISOMERASE-RELATED"/>
    <property type="match status" value="1"/>
</dbReference>
<dbReference type="InterPro" id="IPR002130">
    <property type="entry name" value="Cyclophilin-type_PPIase_dom"/>
</dbReference>
<reference evidence="5" key="1">
    <citation type="submission" date="2016-10" db="EMBL/GenBank/DDBJ databases">
        <title>High microdiversification within the ubiquitous acI lineage of Actinobacteria.</title>
        <authorList>
            <person name="Neuenschwander S.M."/>
            <person name="Salcher M."/>
            <person name="Ghai R."/>
            <person name="Pernthaler J."/>
        </authorList>
    </citation>
    <scope>NUCLEOTIDE SEQUENCE [LARGE SCALE GENOMIC DNA]</scope>
</reference>
<feature type="domain" description="PPIase cyclophilin-type" evidence="3">
    <location>
        <begin position="72"/>
        <end position="218"/>
    </location>
</feature>
<dbReference type="RefSeq" id="WP_095680269.1">
    <property type="nucleotide sequence ID" value="NZ_CP016768.2"/>
</dbReference>
<evidence type="ECO:0000259" key="3">
    <source>
        <dbReference type="PROSITE" id="PS50072"/>
    </source>
</evidence>
<dbReference type="InterPro" id="IPR044666">
    <property type="entry name" value="Cyclophilin_A-like"/>
</dbReference>
<dbReference type="SUPFAM" id="SSF50891">
    <property type="entry name" value="Cyclophilin-like"/>
    <property type="match status" value="1"/>
</dbReference>
<dbReference type="OrthoDB" id="5507614at2"/>
<comment type="catalytic activity">
    <reaction evidence="2">
        <text>[protein]-peptidylproline (omega=180) = [protein]-peptidylproline (omega=0)</text>
        <dbReference type="Rhea" id="RHEA:16237"/>
        <dbReference type="Rhea" id="RHEA-COMP:10747"/>
        <dbReference type="Rhea" id="RHEA-COMP:10748"/>
        <dbReference type="ChEBI" id="CHEBI:83833"/>
        <dbReference type="ChEBI" id="CHEBI:83834"/>
        <dbReference type="EC" id="5.2.1.8"/>
    </reaction>
</comment>
<dbReference type="Proteomes" id="UP000217153">
    <property type="component" value="Chromosome"/>
</dbReference>
<keyword evidence="2" id="KW-0697">Rotamase</keyword>
<accession>A0A249JWQ2</accession>
<keyword evidence="2 4" id="KW-0413">Isomerase</keyword>
<dbReference type="EC" id="5.2.1.8" evidence="2"/>
<evidence type="ECO:0000313" key="5">
    <source>
        <dbReference type="Proteomes" id="UP000217153"/>
    </source>
</evidence>
<evidence type="ECO:0000313" key="4">
    <source>
        <dbReference type="EMBL" id="ASY08957.1"/>
    </source>
</evidence>
<dbReference type="InterPro" id="IPR029000">
    <property type="entry name" value="Cyclophilin-like_dom_sf"/>
</dbReference>
<comment type="function">
    <text evidence="1 2">PPIases accelerate the folding of proteins. It catalyzes the cis-trans isomerization of proline imidic peptide bonds in oligopeptides.</text>
</comment>
<comment type="similarity">
    <text evidence="2">Belongs to the cyclophilin-type PPIase family.</text>
</comment>
<dbReference type="KEGG" id="abam:B1s21122_01065"/>
<dbReference type="AlphaFoldDB" id="A0A249JWQ2"/>
<dbReference type="EMBL" id="CP016768">
    <property type="protein sequence ID" value="ASY08957.1"/>
    <property type="molecule type" value="Genomic_DNA"/>
</dbReference>
<dbReference type="PANTHER" id="PTHR45625:SF3">
    <property type="entry name" value="PEPTIDYL-PROLYL CIS-TRANS ISOMERASE B-RELATED"/>
    <property type="match status" value="1"/>
</dbReference>
<protein>
    <recommendedName>
        <fullName evidence="2">Peptidyl-prolyl cis-trans isomerase</fullName>
        <shortName evidence="2">PPIase</shortName>
        <ecNumber evidence="2">5.2.1.8</ecNumber>
    </recommendedName>
</protein>
<evidence type="ECO:0000256" key="1">
    <source>
        <dbReference type="ARBA" id="ARBA00002388"/>
    </source>
</evidence>
<dbReference type="PRINTS" id="PR00153">
    <property type="entry name" value="CSAPPISMRASE"/>
</dbReference>
<evidence type="ECO:0000256" key="2">
    <source>
        <dbReference type="RuleBase" id="RU363019"/>
    </source>
</evidence>
<proteinExistence type="inferred from homology"/>